<proteinExistence type="predicted"/>
<dbReference type="RefSeq" id="WP_184732810.1">
    <property type="nucleotide sequence ID" value="NZ_JACHIW010000003.1"/>
</dbReference>
<comment type="caution">
    <text evidence="4">The sequence shown here is derived from an EMBL/GenBank/DDBJ whole genome shotgun (WGS) entry which is preliminary data.</text>
</comment>
<accession>A0A840QKD7</accession>
<dbReference type="PANTHER" id="PTHR30290">
    <property type="entry name" value="PERIPLASMIC BINDING COMPONENT OF ABC TRANSPORTER"/>
    <property type="match status" value="1"/>
</dbReference>
<dbReference type="Pfam" id="PF00496">
    <property type="entry name" value="SBP_bac_5"/>
    <property type="match status" value="1"/>
</dbReference>
<dbReference type="InterPro" id="IPR039424">
    <property type="entry name" value="SBP_5"/>
</dbReference>
<dbReference type="GO" id="GO:0043190">
    <property type="term" value="C:ATP-binding cassette (ABC) transporter complex"/>
    <property type="evidence" value="ECO:0007669"/>
    <property type="project" value="InterPro"/>
</dbReference>
<dbReference type="InterPro" id="IPR030678">
    <property type="entry name" value="Peptide/Ni-bd"/>
</dbReference>
<dbReference type="GO" id="GO:0015833">
    <property type="term" value="P:peptide transport"/>
    <property type="evidence" value="ECO:0007669"/>
    <property type="project" value="TreeGrafter"/>
</dbReference>
<evidence type="ECO:0000313" key="5">
    <source>
        <dbReference type="Proteomes" id="UP000584374"/>
    </source>
</evidence>
<evidence type="ECO:0000256" key="1">
    <source>
        <dbReference type="ARBA" id="ARBA00022729"/>
    </source>
</evidence>
<reference evidence="4 5" key="1">
    <citation type="submission" date="2020-08" db="EMBL/GenBank/DDBJ databases">
        <title>Sequencing the genomes of 1000 actinobacteria strains.</title>
        <authorList>
            <person name="Klenk H.-P."/>
        </authorList>
    </citation>
    <scope>NUCLEOTIDE SEQUENCE [LARGE SCALE GENOMIC DNA]</scope>
    <source>
        <strain evidence="4 5">DSM 45584</strain>
    </source>
</reference>
<dbReference type="CDD" id="cd00995">
    <property type="entry name" value="PBP2_NikA_DppA_OppA_like"/>
    <property type="match status" value="1"/>
</dbReference>
<dbReference type="PIRSF" id="PIRSF002741">
    <property type="entry name" value="MppA"/>
    <property type="match status" value="1"/>
</dbReference>
<dbReference type="InterPro" id="IPR000914">
    <property type="entry name" value="SBP_5_dom"/>
</dbReference>
<organism evidence="4 5">
    <name type="scientific">Saccharopolyspora phatthalungensis</name>
    <dbReference type="NCBI Taxonomy" id="664693"/>
    <lineage>
        <taxon>Bacteria</taxon>
        <taxon>Bacillati</taxon>
        <taxon>Actinomycetota</taxon>
        <taxon>Actinomycetes</taxon>
        <taxon>Pseudonocardiales</taxon>
        <taxon>Pseudonocardiaceae</taxon>
        <taxon>Saccharopolyspora</taxon>
    </lineage>
</organism>
<dbReference type="PANTHER" id="PTHR30290:SF38">
    <property type="entry name" value="D,D-DIPEPTIDE-BINDING PERIPLASMIC PROTEIN DDPA-RELATED"/>
    <property type="match status" value="1"/>
</dbReference>
<dbReference type="SUPFAM" id="SSF53850">
    <property type="entry name" value="Periplasmic binding protein-like II"/>
    <property type="match status" value="1"/>
</dbReference>
<dbReference type="GO" id="GO:0042597">
    <property type="term" value="C:periplasmic space"/>
    <property type="evidence" value="ECO:0007669"/>
    <property type="project" value="UniProtKB-ARBA"/>
</dbReference>
<evidence type="ECO:0000313" key="4">
    <source>
        <dbReference type="EMBL" id="MBB5159815.1"/>
    </source>
</evidence>
<dbReference type="Gene3D" id="3.10.105.10">
    <property type="entry name" value="Dipeptide-binding Protein, Domain 3"/>
    <property type="match status" value="1"/>
</dbReference>
<feature type="domain" description="Solute-binding protein family 5" evidence="3">
    <location>
        <begin position="81"/>
        <end position="440"/>
    </location>
</feature>
<evidence type="ECO:0000259" key="3">
    <source>
        <dbReference type="Pfam" id="PF00496"/>
    </source>
</evidence>
<gene>
    <name evidence="4" type="ORF">BJ970_007415</name>
</gene>
<dbReference type="GO" id="GO:1904680">
    <property type="term" value="F:peptide transmembrane transporter activity"/>
    <property type="evidence" value="ECO:0007669"/>
    <property type="project" value="TreeGrafter"/>
</dbReference>
<sequence length="519" mass="55328">MTSHRVMGRLGAATAAVILLLGGAACGAPSNGPGSAKADQTLKWALPAPPNSLDITKAINATSYTVQSAGLETLVHPEAGQIKPWLAKSWTSPDPLTYVFELRDDVTFWNGAPMTADDVAFSIERNISPSSLISYDFTAVSSATATGAHEVTVKLKHPDPLFLQVAIGTDALVVQKSYVQAAGDQIGTPDKLNMGTGPLEFKSFSKTSGVTLDRYDKYWGDKPTFAGVQFTTISDPETMRIALTQGQVDGSFDGTAAHSDQYKSNKTNVSLAPGKGYLYMSMDVRQAPFNDVHVRKAIALALDKQAITKATAGNAAQPADALMTRPQFETMFGQDGVDFTSQVPSTTTNLDAAKAELAQSKTPKGISTSVRFNADGRLAFQVIQQQLAPLGIVLNGQQVDDNQFYSEIGKISDPQGLRIILSGAASTDPWESLRSLLGDADTAGYSSDVTKTNLDILASTADPAQRKSAVVAISKDIADQAPFIPLYTTKQMLVLGKEWAYDNFTPRGSGWILKLHPAS</sequence>
<name>A0A840QKD7_9PSEU</name>
<feature type="chain" id="PRO_5039656313" evidence="2">
    <location>
        <begin position="28"/>
        <end position="519"/>
    </location>
</feature>
<keyword evidence="5" id="KW-1185">Reference proteome</keyword>
<dbReference type="Gene3D" id="3.90.76.10">
    <property type="entry name" value="Dipeptide-binding Protein, Domain 1"/>
    <property type="match status" value="1"/>
</dbReference>
<keyword evidence="1 2" id="KW-0732">Signal</keyword>
<feature type="signal peptide" evidence="2">
    <location>
        <begin position="1"/>
        <end position="27"/>
    </location>
</feature>
<dbReference type="Gene3D" id="3.40.190.10">
    <property type="entry name" value="Periplasmic binding protein-like II"/>
    <property type="match status" value="1"/>
</dbReference>
<dbReference type="EMBL" id="JACHIW010000003">
    <property type="protein sequence ID" value="MBB5159815.1"/>
    <property type="molecule type" value="Genomic_DNA"/>
</dbReference>
<dbReference type="AlphaFoldDB" id="A0A840QKD7"/>
<evidence type="ECO:0000256" key="2">
    <source>
        <dbReference type="SAM" id="SignalP"/>
    </source>
</evidence>
<dbReference type="PROSITE" id="PS51257">
    <property type="entry name" value="PROKAR_LIPOPROTEIN"/>
    <property type="match status" value="1"/>
</dbReference>
<dbReference type="Proteomes" id="UP000584374">
    <property type="component" value="Unassembled WGS sequence"/>
</dbReference>
<protein>
    <submittedName>
        <fullName evidence="4">Peptide/nickel transport system substrate-binding protein</fullName>
    </submittedName>
</protein>